<evidence type="ECO:0000313" key="3">
    <source>
        <dbReference type="Proteomes" id="UP001623591"/>
    </source>
</evidence>
<feature type="transmembrane region" description="Helical" evidence="1">
    <location>
        <begin position="294"/>
        <end position="315"/>
    </location>
</feature>
<evidence type="ECO:0000313" key="2">
    <source>
        <dbReference type="EMBL" id="MFL0247521.1"/>
    </source>
</evidence>
<dbReference type="PANTHER" id="PTHR30572">
    <property type="entry name" value="MEMBRANE COMPONENT OF TRANSPORTER-RELATED"/>
    <property type="match status" value="1"/>
</dbReference>
<sequence length="411" mass="48056">MNNLWYSFREFKNSIIFKLIILVQIILSIILLYRVNEIRNYEYGKLDLIQKITKDKTIYTFISNYNSAQDLLKDSLDSSKFGEFYSAIVENYSLVTVTPGEVFMDVFQNNSQFIDNDYIQIDKYKLINSLQCSSNFFSVFDIKLSQGNLSEFTDYTKLNDDDTKEKLEPVILGDSYKSFFKLNDIIKTKYKTLKVVGFLRQNQFYLDKGIYDPSRAKNLNTYIICPIPYQIQIANLNNALLVCDNSKNISFSYIQNDIKELSKKSDIKLSINNPSDAITNFVNTITYNANIKILIVYIIMFFVVIGLLAIFINRINARRKEFSVHLMHGATYMDIYIRILLENLYLLIMSTVLAFYYLQRAQVRVLFEIIKFDFGAFEKSVIIIFIIMIIVAMVPIHNIRKNRLNYLIKGE</sequence>
<proteinExistence type="predicted"/>
<dbReference type="Proteomes" id="UP001623591">
    <property type="component" value="Unassembled WGS sequence"/>
</dbReference>
<name>A0ABW8T4P7_9CLOT</name>
<protein>
    <recommendedName>
        <fullName evidence="4">FtsX-like permease family protein</fullName>
    </recommendedName>
</protein>
<keyword evidence="1" id="KW-1133">Transmembrane helix</keyword>
<feature type="transmembrane region" description="Helical" evidence="1">
    <location>
        <begin position="15"/>
        <end position="35"/>
    </location>
</feature>
<dbReference type="InterPro" id="IPR050250">
    <property type="entry name" value="Macrolide_Exporter_MacB"/>
</dbReference>
<keyword evidence="3" id="KW-1185">Reference proteome</keyword>
<dbReference type="PANTHER" id="PTHR30572:SF4">
    <property type="entry name" value="ABC TRANSPORTER PERMEASE YTRF"/>
    <property type="match status" value="1"/>
</dbReference>
<dbReference type="RefSeq" id="WP_406769972.1">
    <property type="nucleotide sequence ID" value="NZ_JBJHZZ010000007.1"/>
</dbReference>
<evidence type="ECO:0000256" key="1">
    <source>
        <dbReference type="SAM" id="Phobius"/>
    </source>
</evidence>
<feature type="transmembrane region" description="Helical" evidence="1">
    <location>
        <begin position="379"/>
        <end position="397"/>
    </location>
</feature>
<evidence type="ECO:0008006" key="4">
    <source>
        <dbReference type="Google" id="ProtNLM"/>
    </source>
</evidence>
<dbReference type="EMBL" id="JBJHZZ010000007">
    <property type="protein sequence ID" value="MFL0247521.1"/>
    <property type="molecule type" value="Genomic_DNA"/>
</dbReference>
<organism evidence="2 3">
    <name type="scientific">Candidatus Clostridium stratigraminis</name>
    <dbReference type="NCBI Taxonomy" id="3381661"/>
    <lineage>
        <taxon>Bacteria</taxon>
        <taxon>Bacillati</taxon>
        <taxon>Bacillota</taxon>
        <taxon>Clostridia</taxon>
        <taxon>Eubacteriales</taxon>
        <taxon>Clostridiaceae</taxon>
        <taxon>Clostridium</taxon>
    </lineage>
</organism>
<feature type="transmembrane region" description="Helical" evidence="1">
    <location>
        <begin position="335"/>
        <end position="358"/>
    </location>
</feature>
<reference evidence="2 3" key="1">
    <citation type="submission" date="2024-11" db="EMBL/GenBank/DDBJ databases">
        <authorList>
            <person name="Heng Y.C."/>
            <person name="Lim A.C.H."/>
            <person name="Lee J.K.Y."/>
            <person name="Kittelmann S."/>
        </authorList>
    </citation>
    <scope>NUCLEOTIDE SEQUENCE [LARGE SCALE GENOMIC DNA]</scope>
    <source>
        <strain evidence="2 3">WILCCON 0185</strain>
    </source>
</reference>
<accession>A0ABW8T4P7</accession>
<keyword evidence="1" id="KW-0472">Membrane</keyword>
<comment type="caution">
    <text evidence="2">The sequence shown here is derived from an EMBL/GenBank/DDBJ whole genome shotgun (WGS) entry which is preliminary data.</text>
</comment>
<keyword evidence="1" id="KW-0812">Transmembrane</keyword>
<gene>
    <name evidence="2" type="ORF">ACJDUG_11125</name>
</gene>